<keyword evidence="1" id="KW-0472">Membrane</keyword>
<keyword evidence="2" id="KW-1185">Reference proteome</keyword>
<accession>A0A915Q0J9</accession>
<protein>
    <submittedName>
        <fullName evidence="3">Uncharacterized protein</fullName>
    </submittedName>
</protein>
<dbReference type="WBParaSite" id="sdigi.contig42.g2718.t1">
    <property type="protein sequence ID" value="sdigi.contig42.g2718.t1"/>
    <property type="gene ID" value="sdigi.contig42.g2718"/>
</dbReference>
<sequence length="109" mass="12427">MPRDSLLIHRSVMYVWVYLCLCVLGAVGMLAWCPLFVYGEVCQQIWSSGWKSLNQLLMGTISKAAFSRDIAELVEKTADLDLKYQWRINDASISFFVIQNFAITASRVN</sequence>
<dbReference type="Proteomes" id="UP000887581">
    <property type="component" value="Unplaced"/>
</dbReference>
<reference evidence="3" key="1">
    <citation type="submission" date="2022-11" db="UniProtKB">
        <authorList>
            <consortium name="WormBaseParasite"/>
        </authorList>
    </citation>
    <scope>IDENTIFICATION</scope>
</reference>
<keyword evidence="1" id="KW-1133">Transmembrane helix</keyword>
<keyword evidence="1" id="KW-0812">Transmembrane</keyword>
<evidence type="ECO:0000313" key="2">
    <source>
        <dbReference type="Proteomes" id="UP000887581"/>
    </source>
</evidence>
<evidence type="ECO:0000256" key="1">
    <source>
        <dbReference type="SAM" id="Phobius"/>
    </source>
</evidence>
<dbReference type="AlphaFoldDB" id="A0A915Q0J9"/>
<proteinExistence type="predicted"/>
<name>A0A915Q0J9_9BILA</name>
<evidence type="ECO:0000313" key="3">
    <source>
        <dbReference type="WBParaSite" id="sdigi.contig42.g2718.t1"/>
    </source>
</evidence>
<organism evidence="2 3">
    <name type="scientific">Setaria digitata</name>
    <dbReference type="NCBI Taxonomy" id="48799"/>
    <lineage>
        <taxon>Eukaryota</taxon>
        <taxon>Metazoa</taxon>
        <taxon>Ecdysozoa</taxon>
        <taxon>Nematoda</taxon>
        <taxon>Chromadorea</taxon>
        <taxon>Rhabditida</taxon>
        <taxon>Spirurina</taxon>
        <taxon>Spiruromorpha</taxon>
        <taxon>Filarioidea</taxon>
        <taxon>Setariidae</taxon>
        <taxon>Setaria</taxon>
    </lineage>
</organism>
<feature type="transmembrane region" description="Helical" evidence="1">
    <location>
        <begin position="12"/>
        <end position="38"/>
    </location>
</feature>